<proteinExistence type="predicted"/>
<dbReference type="Gene3D" id="3.40.50.2020">
    <property type="match status" value="2"/>
</dbReference>
<sequence length="147" mass="16972">MIMRKRYTYAQFDTDVKKLARALRPRTDRFDAIYGVPRGGLVLAVCLSHSLGKPILLDPRRITKRTLVADDIADSGATLKALLKRQKVFLVVTLYRTTHSRMRPDFSCRTKKKNDWIVFPWETDASSAYDGTLKMRRPRAARISRFP</sequence>
<organism evidence="3 4">
    <name type="scientific">Candidatus Liptonbacteria bacterium GWC1_60_9</name>
    <dbReference type="NCBI Taxonomy" id="1798645"/>
    <lineage>
        <taxon>Bacteria</taxon>
        <taxon>Candidatus Liptoniibacteriota</taxon>
    </lineage>
</organism>
<evidence type="ECO:0000256" key="1">
    <source>
        <dbReference type="ARBA" id="ARBA00022676"/>
    </source>
</evidence>
<gene>
    <name evidence="3" type="ORF">A2128_03215</name>
</gene>
<keyword evidence="1" id="KW-0328">Glycosyltransferase</keyword>
<evidence type="ECO:0000313" key="3">
    <source>
        <dbReference type="EMBL" id="OGY97291.1"/>
    </source>
</evidence>
<dbReference type="CDD" id="cd06223">
    <property type="entry name" value="PRTases_typeI"/>
    <property type="match status" value="1"/>
</dbReference>
<dbReference type="EMBL" id="MHKV01000016">
    <property type="protein sequence ID" value="OGY97291.1"/>
    <property type="molecule type" value="Genomic_DNA"/>
</dbReference>
<accession>A0A1G2C845</accession>
<comment type="caution">
    <text evidence="3">The sequence shown here is derived from an EMBL/GenBank/DDBJ whole genome shotgun (WGS) entry which is preliminary data.</text>
</comment>
<evidence type="ECO:0000256" key="2">
    <source>
        <dbReference type="ARBA" id="ARBA00022679"/>
    </source>
</evidence>
<evidence type="ECO:0008006" key="5">
    <source>
        <dbReference type="Google" id="ProtNLM"/>
    </source>
</evidence>
<keyword evidence="2" id="KW-0808">Transferase</keyword>
<evidence type="ECO:0000313" key="4">
    <source>
        <dbReference type="Proteomes" id="UP000176349"/>
    </source>
</evidence>
<name>A0A1G2C845_9BACT</name>
<protein>
    <recommendedName>
        <fullName evidence="5">Phosphoribosyltransferase domain-containing protein</fullName>
    </recommendedName>
</protein>
<dbReference type="PANTHER" id="PTHR43363:SF1">
    <property type="entry name" value="HYPOXANTHINE-GUANINE PHOSPHORIBOSYLTRANSFERASE"/>
    <property type="match status" value="1"/>
</dbReference>
<dbReference type="AlphaFoldDB" id="A0A1G2C845"/>
<dbReference type="PANTHER" id="PTHR43363">
    <property type="entry name" value="HYPOXANTHINE PHOSPHORIBOSYLTRANSFERASE"/>
    <property type="match status" value="1"/>
</dbReference>
<dbReference type="InterPro" id="IPR000836">
    <property type="entry name" value="PRTase_dom"/>
</dbReference>
<dbReference type="SUPFAM" id="SSF53271">
    <property type="entry name" value="PRTase-like"/>
    <property type="match status" value="1"/>
</dbReference>
<dbReference type="Proteomes" id="UP000176349">
    <property type="component" value="Unassembled WGS sequence"/>
</dbReference>
<dbReference type="InterPro" id="IPR029057">
    <property type="entry name" value="PRTase-like"/>
</dbReference>
<dbReference type="GO" id="GO:0016757">
    <property type="term" value="F:glycosyltransferase activity"/>
    <property type="evidence" value="ECO:0007669"/>
    <property type="project" value="UniProtKB-KW"/>
</dbReference>
<reference evidence="3 4" key="1">
    <citation type="journal article" date="2016" name="Nat. Commun.">
        <title>Thousands of microbial genomes shed light on interconnected biogeochemical processes in an aquifer system.</title>
        <authorList>
            <person name="Anantharaman K."/>
            <person name="Brown C.T."/>
            <person name="Hug L.A."/>
            <person name="Sharon I."/>
            <person name="Castelle C.J."/>
            <person name="Probst A.J."/>
            <person name="Thomas B.C."/>
            <person name="Singh A."/>
            <person name="Wilkins M.J."/>
            <person name="Karaoz U."/>
            <person name="Brodie E.L."/>
            <person name="Williams K.H."/>
            <person name="Hubbard S.S."/>
            <person name="Banfield J.F."/>
        </authorList>
    </citation>
    <scope>NUCLEOTIDE SEQUENCE [LARGE SCALE GENOMIC DNA]</scope>
</reference>